<dbReference type="InterPro" id="IPR058591">
    <property type="entry name" value="Gtf3_N"/>
</dbReference>
<evidence type="ECO:0000256" key="1">
    <source>
        <dbReference type="ARBA" id="ARBA00022679"/>
    </source>
</evidence>
<sequence length="344" mass="39421">MKKWLTHIIEGASVDAVSKSRGDIGEIGRSVGYDPLYIYRYQDPNETLDALKSRIDGITAAAKPGDLLIYQYPNYNGGLFEETFINRMKMRRMHVAILVHDSELIRGSSYNDEKKLFNMADVLIVHNQRMEDELRAFGVTTKMIHKELFDYLVPDLVGKPVNTLNKKIVFAGNVQKSLFLREWDAKTKMIVYGRKGKVELSEQIDYQGEFLQDELLRMLPNDGFGLAWDEDIPDGGFYGRYTKYNAPHKISLYLSLGMPVIVWEESAAAIMVKKYGLGYTISALDEIDDLMVSIDAQELISVKNRVIKFSKVLREGMFTKNAINQFENYILFPEPKEVIEDNEK</sequence>
<keyword evidence="5" id="KW-1185">Reference proteome</keyword>
<keyword evidence="1" id="KW-0808">Transferase</keyword>
<proteinExistence type="predicted"/>
<feature type="domain" description="Glucosyltransferase 3-like C-terminal" evidence="3">
    <location>
        <begin position="168"/>
        <end position="325"/>
    </location>
</feature>
<evidence type="ECO:0008006" key="6">
    <source>
        <dbReference type="Google" id="ProtNLM"/>
    </source>
</evidence>
<evidence type="ECO:0000313" key="4">
    <source>
        <dbReference type="EMBL" id="MBV7391108.1"/>
    </source>
</evidence>
<evidence type="ECO:0000259" key="3">
    <source>
        <dbReference type="Pfam" id="PF26337"/>
    </source>
</evidence>
<organism evidence="4 5">
    <name type="scientific">Enterococcus alishanensis</name>
    <dbReference type="NCBI Taxonomy" id="1303817"/>
    <lineage>
        <taxon>Bacteria</taxon>
        <taxon>Bacillati</taxon>
        <taxon>Bacillota</taxon>
        <taxon>Bacilli</taxon>
        <taxon>Lactobacillales</taxon>
        <taxon>Enterococcaceae</taxon>
        <taxon>Enterococcus</taxon>
    </lineage>
</organism>
<dbReference type="Pfam" id="PF26337">
    <property type="entry name" value="Gtf3_C"/>
    <property type="match status" value="1"/>
</dbReference>
<reference evidence="4 5" key="1">
    <citation type="submission" date="2021-06" db="EMBL/GenBank/DDBJ databases">
        <title>Enterococcus alishanensis sp. nov., a novel lactic acid bacterium isolated from fresh coffee beans.</title>
        <authorList>
            <person name="Chen Y.-S."/>
        </authorList>
    </citation>
    <scope>NUCLEOTIDE SEQUENCE [LARGE SCALE GENOMIC DNA]</scope>
    <source>
        <strain evidence="4 5">ALS3</strain>
    </source>
</reference>
<feature type="domain" description="Glucosyltransferase 3-like N-terminal" evidence="2">
    <location>
        <begin position="2"/>
        <end position="147"/>
    </location>
</feature>
<dbReference type="InterPro" id="IPR058592">
    <property type="entry name" value="Gtf3_C"/>
</dbReference>
<comment type="caution">
    <text evidence="4">The sequence shown here is derived from an EMBL/GenBank/DDBJ whole genome shotgun (WGS) entry which is preliminary data.</text>
</comment>
<accession>A0ABS6TDY1</accession>
<dbReference type="EMBL" id="JAHUZB010000004">
    <property type="protein sequence ID" value="MBV7391108.1"/>
    <property type="molecule type" value="Genomic_DNA"/>
</dbReference>
<name>A0ABS6TDY1_9ENTE</name>
<protein>
    <recommendedName>
        <fullName evidence="6">Beta-1,6-galactofuranosyltransferase</fullName>
    </recommendedName>
</protein>
<evidence type="ECO:0000259" key="2">
    <source>
        <dbReference type="Pfam" id="PF26334"/>
    </source>
</evidence>
<dbReference type="Proteomes" id="UP000774130">
    <property type="component" value="Unassembled WGS sequence"/>
</dbReference>
<dbReference type="Pfam" id="PF26334">
    <property type="entry name" value="Gtf3_N"/>
    <property type="match status" value="1"/>
</dbReference>
<dbReference type="RefSeq" id="WP_218326196.1">
    <property type="nucleotide sequence ID" value="NZ_JAHUZB010000004.1"/>
</dbReference>
<evidence type="ECO:0000313" key="5">
    <source>
        <dbReference type="Proteomes" id="UP000774130"/>
    </source>
</evidence>
<dbReference type="PIRSF" id="PIRSF007023">
    <property type="entry name" value="UDP-Galf_transf"/>
    <property type="match status" value="1"/>
</dbReference>
<gene>
    <name evidence="4" type="ORF">KUA55_10485</name>
</gene>